<evidence type="ECO:0000313" key="2">
    <source>
        <dbReference type="Proteomes" id="UP000316855"/>
    </source>
</evidence>
<proteinExistence type="predicted"/>
<gene>
    <name evidence="1" type="ORF">Pan161_27500</name>
</gene>
<reference evidence="1 2" key="1">
    <citation type="submission" date="2019-02" db="EMBL/GenBank/DDBJ databases">
        <title>Deep-cultivation of Planctomycetes and their phenomic and genomic characterization uncovers novel biology.</title>
        <authorList>
            <person name="Wiegand S."/>
            <person name="Jogler M."/>
            <person name="Boedeker C."/>
            <person name="Pinto D."/>
            <person name="Vollmers J."/>
            <person name="Rivas-Marin E."/>
            <person name="Kohn T."/>
            <person name="Peeters S.H."/>
            <person name="Heuer A."/>
            <person name="Rast P."/>
            <person name="Oberbeckmann S."/>
            <person name="Bunk B."/>
            <person name="Jeske O."/>
            <person name="Meyerdierks A."/>
            <person name="Storesund J.E."/>
            <person name="Kallscheuer N."/>
            <person name="Luecker S."/>
            <person name="Lage O.M."/>
            <person name="Pohl T."/>
            <person name="Merkel B.J."/>
            <person name="Hornburger P."/>
            <person name="Mueller R.-W."/>
            <person name="Bruemmer F."/>
            <person name="Labrenz M."/>
            <person name="Spormann A.M."/>
            <person name="Op den Camp H."/>
            <person name="Overmann J."/>
            <person name="Amann R."/>
            <person name="Jetten M.S.M."/>
            <person name="Mascher T."/>
            <person name="Medema M.H."/>
            <person name="Devos D.P."/>
            <person name="Kaster A.-K."/>
            <person name="Ovreas L."/>
            <person name="Rohde M."/>
            <person name="Galperin M.Y."/>
            <person name="Jogler C."/>
        </authorList>
    </citation>
    <scope>NUCLEOTIDE SEQUENCE [LARGE SCALE GENOMIC DNA]</scope>
    <source>
        <strain evidence="1 2">Pan161</strain>
    </source>
</reference>
<evidence type="ECO:0008006" key="3">
    <source>
        <dbReference type="Google" id="ProtNLM"/>
    </source>
</evidence>
<dbReference type="Pfam" id="PF14137">
    <property type="entry name" value="DUF4304"/>
    <property type="match status" value="1"/>
</dbReference>
<protein>
    <recommendedName>
        <fullName evidence="3">DUF4304 domain-containing protein</fullName>
    </recommendedName>
</protein>
<name>A0A517VDL2_9PLAN</name>
<keyword evidence="2" id="KW-1185">Reference proteome</keyword>
<evidence type="ECO:0000313" key="1">
    <source>
        <dbReference type="EMBL" id="QDT91095.1"/>
    </source>
</evidence>
<sequence length="157" mass="17870">MLTQAIQAELKPHGFQRKGANWYLFSETMITVLNLQKSQYGATYFLNLGFWLQQIEHNDFPREYQCHVRTRASSLWPEGSHRPEAGAPRIADLLNIDEYSCDDGKRLEQISQFVAEKLVPVLKAGVTLEGLNQLLAEHDEFQITLAARNALKLPVSD</sequence>
<organism evidence="1 2">
    <name type="scientific">Gimesia algae</name>
    <dbReference type="NCBI Taxonomy" id="2527971"/>
    <lineage>
        <taxon>Bacteria</taxon>
        <taxon>Pseudomonadati</taxon>
        <taxon>Planctomycetota</taxon>
        <taxon>Planctomycetia</taxon>
        <taxon>Planctomycetales</taxon>
        <taxon>Planctomycetaceae</taxon>
        <taxon>Gimesia</taxon>
    </lineage>
</organism>
<accession>A0A517VDL2</accession>
<dbReference type="InterPro" id="IPR025412">
    <property type="entry name" value="DUF4304"/>
</dbReference>
<dbReference type="AlphaFoldDB" id="A0A517VDL2"/>
<dbReference type="Proteomes" id="UP000316855">
    <property type="component" value="Chromosome"/>
</dbReference>
<dbReference type="EMBL" id="CP036343">
    <property type="protein sequence ID" value="QDT91095.1"/>
    <property type="molecule type" value="Genomic_DNA"/>
</dbReference>
<dbReference type="KEGG" id="gax:Pan161_27500"/>